<dbReference type="Gene3D" id="3.30.160.60">
    <property type="entry name" value="Classic Zinc Finger"/>
    <property type="match status" value="1"/>
</dbReference>
<dbReference type="SMART" id="SM00355">
    <property type="entry name" value="ZnF_C2H2"/>
    <property type="match status" value="3"/>
</dbReference>
<evidence type="ECO:0000259" key="2">
    <source>
        <dbReference type="SMART" id="SM00355"/>
    </source>
</evidence>
<dbReference type="EMBL" id="KV748488">
    <property type="protein sequence ID" value="OCL15100.1"/>
    <property type="molecule type" value="Genomic_DNA"/>
</dbReference>
<organism evidence="3 4">
    <name type="scientific">Glonium stellatum</name>
    <dbReference type="NCBI Taxonomy" id="574774"/>
    <lineage>
        <taxon>Eukaryota</taxon>
        <taxon>Fungi</taxon>
        <taxon>Dikarya</taxon>
        <taxon>Ascomycota</taxon>
        <taxon>Pezizomycotina</taxon>
        <taxon>Dothideomycetes</taxon>
        <taxon>Pleosporomycetidae</taxon>
        <taxon>Gloniales</taxon>
        <taxon>Gloniaceae</taxon>
        <taxon>Glonium</taxon>
    </lineage>
</organism>
<protein>
    <recommendedName>
        <fullName evidence="2">C2H2-type domain-containing protein</fullName>
    </recommendedName>
</protein>
<accession>A0A8E2FDD4</accession>
<dbReference type="AlphaFoldDB" id="A0A8E2FDD4"/>
<name>A0A8E2FDD4_9PEZI</name>
<dbReference type="OrthoDB" id="3939438at2759"/>
<keyword evidence="4" id="KW-1185">Reference proteome</keyword>
<dbReference type="InterPro" id="IPR013087">
    <property type="entry name" value="Znf_C2H2_type"/>
</dbReference>
<feature type="domain" description="C2H2-type" evidence="2">
    <location>
        <begin position="136"/>
        <end position="165"/>
    </location>
</feature>
<dbReference type="Proteomes" id="UP000250140">
    <property type="component" value="Unassembled WGS sequence"/>
</dbReference>
<evidence type="ECO:0000313" key="4">
    <source>
        <dbReference type="Proteomes" id="UP000250140"/>
    </source>
</evidence>
<proteinExistence type="predicted"/>
<evidence type="ECO:0000313" key="3">
    <source>
        <dbReference type="EMBL" id="OCL15100.1"/>
    </source>
</evidence>
<feature type="domain" description="C2H2-type" evidence="2">
    <location>
        <begin position="104"/>
        <end position="130"/>
    </location>
</feature>
<sequence length="399" mass="45899">MWDPTRIVGIDPPLKPESEPRLPECGAWPVYGDSSPSKTHSIPPSCPLNEAESQAPALNNRTTATRNIGPFADTEFVFESRAILIGPNQAPISRQRKPRDGSALECGFPGCHSRATFERKYELQRHMKKHERQVTYPCPAIDCDRIGLRSFYRMDKPVHHLRTGHGNNDSYRCPLEECSVGPMPIEGIALHTRDHRYTSNRMLRVFQRIPRDKRQCMLKGCSKQLSIWNMQSHLTSRTINHRMKETSVIQRMGYDAETGKIICPLCKALLCNHDRFITHLEYDHFIADPAHFSKFKESTNDMPLPGPRYSWKSWMPHSYLTVLGSNWTMVGSNWTGLQGRTCPTYRQPASSGDRPGHVDHHLQLRADLDVRPYRWDILRLWPEFDSHPVFNDIKLSVHV</sequence>
<feature type="region of interest" description="Disordered" evidence="1">
    <location>
        <begin position="1"/>
        <end position="21"/>
    </location>
</feature>
<gene>
    <name evidence="3" type="ORF">AOQ84DRAFT_136847</name>
</gene>
<feature type="domain" description="C2H2-type" evidence="2">
    <location>
        <begin position="261"/>
        <end position="284"/>
    </location>
</feature>
<reference evidence="3 4" key="1">
    <citation type="journal article" date="2016" name="Nat. Commun.">
        <title>Ectomycorrhizal ecology is imprinted in the genome of the dominant symbiotic fungus Cenococcum geophilum.</title>
        <authorList>
            <consortium name="DOE Joint Genome Institute"/>
            <person name="Peter M."/>
            <person name="Kohler A."/>
            <person name="Ohm R.A."/>
            <person name="Kuo A."/>
            <person name="Krutzmann J."/>
            <person name="Morin E."/>
            <person name="Arend M."/>
            <person name="Barry K.W."/>
            <person name="Binder M."/>
            <person name="Choi C."/>
            <person name="Clum A."/>
            <person name="Copeland A."/>
            <person name="Grisel N."/>
            <person name="Haridas S."/>
            <person name="Kipfer T."/>
            <person name="LaButti K."/>
            <person name="Lindquist E."/>
            <person name="Lipzen A."/>
            <person name="Maire R."/>
            <person name="Meier B."/>
            <person name="Mihaltcheva S."/>
            <person name="Molinier V."/>
            <person name="Murat C."/>
            <person name="Poggeler S."/>
            <person name="Quandt C.A."/>
            <person name="Sperisen C."/>
            <person name="Tritt A."/>
            <person name="Tisserant E."/>
            <person name="Crous P.W."/>
            <person name="Henrissat B."/>
            <person name="Nehls U."/>
            <person name="Egli S."/>
            <person name="Spatafora J.W."/>
            <person name="Grigoriev I.V."/>
            <person name="Martin F.M."/>
        </authorList>
    </citation>
    <scope>NUCLEOTIDE SEQUENCE [LARGE SCALE GENOMIC DNA]</scope>
    <source>
        <strain evidence="3 4">CBS 207.34</strain>
    </source>
</reference>
<evidence type="ECO:0000256" key="1">
    <source>
        <dbReference type="SAM" id="MobiDB-lite"/>
    </source>
</evidence>